<reference evidence="1 2" key="1">
    <citation type="submission" date="2019-06" db="EMBL/GenBank/DDBJ databases">
        <title>Pac Bio to generate improved reference genome sequences for organisms with transposon mutant libraries (support for FEBA project).</title>
        <authorList>
            <person name="Blow M."/>
        </authorList>
    </citation>
    <scope>NUCLEOTIDE SEQUENCE [LARGE SCALE GENOMIC DNA]</scope>
    <source>
        <strain evidence="1 2">USDA 1844</strain>
    </source>
</reference>
<sequence length="138" mass="15021">MQAILVAMTILGCNDSVTQCNYVATVDKHWDTVAMCDAESEKRLKSFADAKYPTVIAVCEAPKPAIAPEQPKVAQALPAQVPPVQETGKTGIRAFAIRIADQVHTHLPTGESVKHRLEKPVHFVSDGYSWAVALQELN</sequence>
<organism evidence="1 2">
    <name type="scientific">Rhizobium mongolense USDA 1844</name>
    <dbReference type="NCBI Taxonomy" id="1079460"/>
    <lineage>
        <taxon>Bacteria</taxon>
        <taxon>Pseudomonadati</taxon>
        <taxon>Pseudomonadota</taxon>
        <taxon>Alphaproteobacteria</taxon>
        <taxon>Hyphomicrobiales</taxon>
        <taxon>Rhizobiaceae</taxon>
        <taxon>Rhizobium/Agrobacterium group</taxon>
        <taxon>Rhizobium</taxon>
    </lineage>
</organism>
<dbReference type="AlphaFoldDB" id="A0A559SNI5"/>
<proteinExistence type="predicted"/>
<protein>
    <submittedName>
        <fullName evidence="1">Uncharacterized protein</fullName>
    </submittedName>
</protein>
<gene>
    <name evidence="1" type="ORF">BCL32_4096</name>
</gene>
<accession>A0A559SNI5</accession>
<evidence type="ECO:0000313" key="2">
    <source>
        <dbReference type="Proteomes" id="UP000319824"/>
    </source>
</evidence>
<name>A0A559SNI5_9HYPH</name>
<dbReference type="EMBL" id="VISO01000003">
    <property type="protein sequence ID" value="TVZ63914.1"/>
    <property type="molecule type" value="Genomic_DNA"/>
</dbReference>
<dbReference type="Proteomes" id="UP000319824">
    <property type="component" value="Unassembled WGS sequence"/>
</dbReference>
<evidence type="ECO:0000313" key="1">
    <source>
        <dbReference type="EMBL" id="TVZ63914.1"/>
    </source>
</evidence>
<comment type="caution">
    <text evidence="1">The sequence shown here is derived from an EMBL/GenBank/DDBJ whole genome shotgun (WGS) entry which is preliminary data.</text>
</comment>